<dbReference type="EMBL" id="AZST01000223">
    <property type="protein sequence ID" value="KEP50763.1"/>
    <property type="molecule type" value="Genomic_DNA"/>
</dbReference>
<feature type="region of interest" description="Disordered" evidence="1">
    <location>
        <begin position="1"/>
        <end position="31"/>
    </location>
</feature>
<name>A0A074S1M5_9AGAM</name>
<proteinExistence type="predicted"/>
<evidence type="ECO:0000313" key="2">
    <source>
        <dbReference type="EMBL" id="KEP50763.1"/>
    </source>
</evidence>
<feature type="region of interest" description="Disordered" evidence="1">
    <location>
        <begin position="56"/>
        <end position="83"/>
    </location>
</feature>
<evidence type="ECO:0000256" key="1">
    <source>
        <dbReference type="SAM" id="MobiDB-lite"/>
    </source>
</evidence>
<dbReference type="Proteomes" id="UP000027456">
    <property type="component" value="Unassembled WGS sequence"/>
</dbReference>
<dbReference type="HOGENOM" id="CLU_1316044_0_0_1"/>
<keyword evidence="3" id="KW-1185">Reference proteome</keyword>
<reference evidence="2 3" key="1">
    <citation type="submission" date="2013-12" db="EMBL/GenBank/DDBJ databases">
        <authorList>
            <person name="Cubeta M."/>
            <person name="Pakala S."/>
            <person name="Fedorova N."/>
            <person name="Thomas E."/>
            <person name="Dean R."/>
            <person name="Jabaji S."/>
            <person name="Neate S."/>
            <person name="Toda T."/>
            <person name="Tavantzis S."/>
            <person name="Vilgalys R."/>
            <person name="Bharathan N."/>
            <person name="Pakala S."/>
            <person name="Losada L.S."/>
            <person name="Zafar N."/>
            <person name="Nierman W."/>
        </authorList>
    </citation>
    <scope>NUCLEOTIDE SEQUENCE [LARGE SCALE GENOMIC DNA]</scope>
    <source>
        <strain evidence="2 3">123E</strain>
    </source>
</reference>
<sequence>MASSKHIYYSATTPSNPLLSSNSHAPANRDSLLSQYHGSDAVNSLEAFAEVNRALQSRNARQSLPRRMPQGPREPRAPNPPHQPVTMIKEPLPQDASQLYPSYMRAHITQEHDIVNPRFSTASSPPVLYPRRHSFLSTNDREIGRYNEYPRGPASEGHIQPTRPVLRLITPSNPQWGVVGSTTYARDRTFQDMGYQSKSLKNRPSCIVM</sequence>
<comment type="caution">
    <text evidence="2">The sequence shown here is derived from an EMBL/GenBank/DDBJ whole genome shotgun (WGS) entry which is preliminary data.</text>
</comment>
<dbReference type="OrthoDB" id="3250729at2759"/>
<dbReference type="AlphaFoldDB" id="A0A074S1M5"/>
<accession>A0A074S1M5</accession>
<gene>
    <name evidence="2" type="ORF">V565_073830</name>
</gene>
<dbReference type="STRING" id="1423351.A0A074S1M5"/>
<feature type="compositionally biased region" description="Polar residues" evidence="1">
    <location>
        <begin position="10"/>
        <end position="31"/>
    </location>
</feature>
<organism evidence="2 3">
    <name type="scientific">Rhizoctonia solani 123E</name>
    <dbReference type="NCBI Taxonomy" id="1423351"/>
    <lineage>
        <taxon>Eukaryota</taxon>
        <taxon>Fungi</taxon>
        <taxon>Dikarya</taxon>
        <taxon>Basidiomycota</taxon>
        <taxon>Agaricomycotina</taxon>
        <taxon>Agaricomycetes</taxon>
        <taxon>Cantharellales</taxon>
        <taxon>Ceratobasidiaceae</taxon>
        <taxon>Rhizoctonia</taxon>
    </lineage>
</organism>
<protein>
    <submittedName>
        <fullName evidence="2">Putative reovirus sigma C capsid domain protein</fullName>
    </submittedName>
</protein>
<evidence type="ECO:0000313" key="3">
    <source>
        <dbReference type="Proteomes" id="UP000027456"/>
    </source>
</evidence>